<proteinExistence type="predicted"/>
<comment type="caution">
    <text evidence="2">The sequence shown here is derived from an EMBL/GenBank/DDBJ whole genome shotgun (WGS) entry which is preliminary data.</text>
</comment>
<keyword evidence="3" id="KW-1185">Reference proteome</keyword>
<feature type="compositionally biased region" description="Basic and acidic residues" evidence="1">
    <location>
        <begin position="74"/>
        <end position="86"/>
    </location>
</feature>
<organism evidence="2 3">
    <name type="scientific">Stephania japonica</name>
    <dbReference type="NCBI Taxonomy" id="461633"/>
    <lineage>
        <taxon>Eukaryota</taxon>
        <taxon>Viridiplantae</taxon>
        <taxon>Streptophyta</taxon>
        <taxon>Embryophyta</taxon>
        <taxon>Tracheophyta</taxon>
        <taxon>Spermatophyta</taxon>
        <taxon>Magnoliopsida</taxon>
        <taxon>Ranunculales</taxon>
        <taxon>Menispermaceae</taxon>
        <taxon>Menispermoideae</taxon>
        <taxon>Cissampelideae</taxon>
        <taxon>Stephania</taxon>
    </lineage>
</organism>
<dbReference type="EMBL" id="JBBNAE010000008">
    <property type="protein sequence ID" value="KAK9102593.1"/>
    <property type="molecule type" value="Genomic_DNA"/>
</dbReference>
<gene>
    <name evidence="2" type="ORF">Sjap_019847</name>
</gene>
<evidence type="ECO:0000313" key="2">
    <source>
        <dbReference type="EMBL" id="KAK9102593.1"/>
    </source>
</evidence>
<dbReference type="Proteomes" id="UP001417504">
    <property type="component" value="Unassembled WGS sequence"/>
</dbReference>
<name>A0AAP0F6X8_9MAGN</name>
<accession>A0AAP0F6X8</accession>
<evidence type="ECO:0000313" key="3">
    <source>
        <dbReference type="Proteomes" id="UP001417504"/>
    </source>
</evidence>
<sequence length="117" mass="13450">MRPIEHFNTPLPPRPHLSPFLPRFADPSNTSIHLYLLDQYLLRLFSSLASRWDRQRSEKELFLSPSRSTTSSHAIDKAKEGMKQREMSGNNKAMKVKFLLLYPQTSRGKAPVLGDLL</sequence>
<reference evidence="2 3" key="1">
    <citation type="submission" date="2024-01" db="EMBL/GenBank/DDBJ databases">
        <title>Genome assemblies of Stephania.</title>
        <authorList>
            <person name="Yang L."/>
        </authorList>
    </citation>
    <scope>NUCLEOTIDE SEQUENCE [LARGE SCALE GENOMIC DNA]</scope>
    <source>
        <strain evidence="2">QJT</strain>
        <tissue evidence="2">Leaf</tissue>
    </source>
</reference>
<dbReference type="AlphaFoldDB" id="A0AAP0F6X8"/>
<protein>
    <submittedName>
        <fullName evidence="2">Uncharacterized protein</fullName>
    </submittedName>
</protein>
<feature type="region of interest" description="Disordered" evidence="1">
    <location>
        <begin position="63"/>
        <end position="88"/>
    </location>
</feature>
<evidence type="ECO:0000256" key="1">
    <source>
        <dbReference type="SAM" id="MobiDB-lite"/>
    </source>
</evidence>